<accession>A0AAU9QRN1</accession>
<proteinExistence type="predicted"/>
<evidence type="ECO:0000313" key="2">
    <source>
        <dbReference type="Proteomes" id="UP001295462"/>
    </source>
</evidence>
<dbReference type="AlphaFoldDB" id="A0AAU9QRN1"/>
<organism evidence="1 2">
    <name type="scientific">Vibrio jasicida</name>
    <dbReference type="NCBI Taxonomy" id="766224"/>
    <lineage>
        <taxon>Bacteria</taxon>
        <taxon>Pseudomonadati</taxon>
        <taxon>Pseudomonadota</taxon>
        <taxon>Gammaproteobacteria</taxon>
        <taxon>Vibrionales</taxon>
        <taxon>Vibrionaceae</taxon>
        <taxon>Vibrio</taxon>
    </lineage>
</organism>
<evidence type="ECO:0000313" key="1">
    <source>
        <dbReference type="EMBL" id="CAH1599277.1"/>
    </source>
</evidence>
<dbReference type="Proteomes" id="UP001295462">
    <property type="component" value="Unassembled WGS sequence"/>
</dbReference>
<dbReference type="EMBL" id="CAKMUD010000094">
    <property type="protein sequence ID" value="CAH1599277.1"/>
    <property type="molecule type" value="Genomic_DNA"/>
</dbReference>
<gene>
    <name evidence="1" type="ORF">THF1A12_40084</name>
</gene>
<sequence>MIKLFFAVNLFISRPKSFIKTDLYKIDFKAIKLAFSVQNYSTSRYEFKSSDNQYC</sequence>
<protein>
    <submittedName>
        <fullName evidence="1">Uncharacterized protein</fullName>
    </submittedName>
</protein>
<comment type="caution">
    <text evidence="1">The sequence shown here is derived from an EMBL/GenBank/DDBJ whole genome shotgun (WGS) entry which is preliminary data.</text>
</comment>
<name>A0AAU9QRN1_9VIBR</name>
<reference evidence="1" key="1">
    <citation type="submission" date="2022-01" db="EMBL/GenBank/DDBJ databases">
        <authorList>
            <person name="Lagorce A."/>
        </authorList>
    </citation>
    <scope>NUCLEOTIDE SEQUENCE</scope>
    <source>
        <strain evidence="1">Th15_F1_A12</strain>
    </source>
</reference>